<feature type="region of interest" description="Disordered" evidence="2">
    <location>
        <begin position="1834"/>
        <end position="1863"/>
    </location>
</feature>
<proteinExistence type="predicted"/>
<feature type="compositionally biased region" description="Basic and acidic residues" evidence="2">
    <location>
        <begin position="1431"/>
        <end position="1453"/>
    </location>
</feature>
<feature type="compositionally biased region" description="Basic and acidic residues" evidence="2">
    <location>
        <begin position="680"/>
        <end position="705"/>
    </location>
</feature>
<evidence type="ECO:0000313" key="5">
    <source>
        <dbReference type="Proteomes" id="UP001519460"/>
    </source>
</evidence>
<feature type="region of interest" description="Disordered" evidence="2">
    <location>
        <begin position="526"/>
        <end position="558"/>
    </location>
</feature>
<feature type="region of interest" description="Disordered" evidence="2">
    <location>
        <begin position="221"/>
        <end position="242"/>
    </location>
</feature>
<protein>
    <recommendedName>
        <fullName evidence="3">Pericentriolar material 1 protein C-terminal domain-containing protein</fullName>
    </recommendedName>
</protein>
<feature type="compositionally biased region" description="Low complexity" evidence="2">
    <location>
        <begin position="1731"/>
        <end position="1742"/>
    </location>
</feature>
<feature type="region of interest" description="Disordered" evidence="2">
    <location>
        <begin position="470"/>
        <end position="510"/>
    </location>
</feature>
<feature type="region of interest" description="Disordered" evidence="2">
    <location>
        <begin position="1431"/>
        <end position="1471"/>
    </location>
</feature>
<feature type="region of interest" description="Disordered" evidence="2">
    <location>
        <begin position="1180"/>
        <end position="1214"/>
    </location>
</feature>
<feature type="region of interest" description="Disordered" evidence="2">
    <location>
        <begin position="747"/>
        <end position="823"/>
    </location>
</feature>
<feature type="compositionally biased region" description="Acidic residues" evidence="2">
    <location>
        <begin position="1645"/>
        <end position="1659"/>
    </location>
</feature>
<feature type="compositionally biased region" description="Basic and acidic residues" evidence="2">
    <location>
        <begin position="1189"/>
        <end position="1210"/>
    </location>
</feature>
<gene>
    <name evidence="4" type="ORF">BaRGS_00012259</name>
</gene>
<feature type="compositionally biased region" description="Polar residues" evidence="2">
    <location>
        <begin position="492"/>
        <end position="502"/>
    </location>
</feature>
<evidence type="ECO:0000313" key="4">
    <source>
        <dbReference type="EMBL" id="KAK7496607.1"/>
    </source>
</evidence>
<name>A0ABD0LAQ4_9CAEN</name>
<feature type="region of interest" description="Disordered" evidence="2">
    <location>
        <begin position="1600"/>
        <end position="1659"/>
    </location>
</feature>
<feature type="region of interest" description="Disordered" evidence="2">
    <location>
        <begin position="353"/>
        <end position="381"/>
    </location>
</feature>
<dbReference type="EMBL" id="JACVVK020000066">
    <property type="protein sequence ID" value="KAK7496607.1"/>
    <property type="molecule type" value="Genomic_DNA"/>
</dbReference>
<feature type="compositionally biased region" description="Low complexity" evidence="2">
    <location>
        <begin position="883"/>
        <end position="895"/>
    </location>
</feature>
<evidence type="ECO:0000256" key="1">
    <source>
        <dbReference type="SAM" id="Coils"/>
    </source>
</evidence>
<comment type="caution">
    <text evidence="4">The sequence shown here is derived from an EMBL/GenBank/DDBJ whole genome shotgun (WGS) entry which is preliminary data.</text>
</comment>
<dbReference type="PANTHER" id="PTHR14164">
    <property type="entry name" value="PERICENTRIOLAR MATERIAL 1-RELATED"/>
    <property type="match status" value="1"/>
</dbReference>
<feature type="compositionally biased region" description="Polar residues" evidence="2">
    <location>
        <begin position="159"/>
        <end position="169"/>
    </location>
</feature>
<feature type="compositionally biased region" description="Basic and acidic residues" evidence="2">
    <location>
        <begin position="134"/>
        <end position="144"/>
    </location>
</feature>
<accession>A0ABD0LAQ4</accession>
<dbReference type="PANTHER" id="PTHR14164:SF12">
    <property type="entry name" value="PERICENTRIOLAR MATERIAL 1 PROTEIN"/>
    <property type="match status" value="1"/>
</dbReference>
<feature type="region of interest" description="Disordered" evidence="2">
    <location>
        <begin position="856"/>
        <end position="924"/>
    </location>
</feature>
<feature type="domain" description="Pericentriolar material 1 protein C-terminal" evidence="3">
    <location>
        <begin position="1254"/>
        <end position="1593"/>
    </location>
</feature>
<dbReference type="InterPro" id="IPR024138">
    <property type="entry name" value="Pericentriolar_Pcm1"/>
</dbReference>
<feature type="coiled-coil region" evidence="1">
    <location>
        <begin position="382"/>
        <end position="468"/>
    </location>
</feature>
<feature type="compositionally biased region" description="Polar residues" evidence="2">
    <location>
        <begin position="1127"/>
        <end position="1142"/>
    </location>
</feature>
<keyword evidence="5" id="KW-1185">Reference proteome</keyword>
<keyword evidence="1" id="KW-0175">Coiled coil</keyword>
<organism evidence="4 5">
    <name type="scientific">Batillaria attramentaria</name>
    <dbReference type="NCBI Taxonomy" id="370345"/>
    <lineage>
        <taxon>Eukaryota</taxon>
        <taxon>Metazoa</taxon>
        <taxon>Spiralia</taxon>
        <taxon>Lophotrochozoa</taxon>
        <taxon>Mollusca</taxon>
        <taxon>Gastropoda</taxon>
        <taxon>Caenogastropoda</taxon>
        <taxon>Sorbeoconcha</taxon>
        <taxon>Cerithioidea</taxon>
        <taxon>Batillariidae</taxon>
        <taxon>Batillaria</taxon>
    </lineage>
</organism>
<feature type="region of interest" description="Disordered" evidence="2">
    <location>
        <begin position="598"/>
        <end position="660"/>
    </location>
</feature>
<dbReference type="Proteomes" id="UP001519460">
    <property type="component" value="Unassembled WGS sequence"/>
</dbReference>
<evidence type="ECO:0000256" key="2">
    <source>
        <dbReference type="SAM" id="MobiDB-lite"/>
    </source>
</evidence>
<feature type="compositionally biased region" description="Low complexity" evidence="2">
    <location>
        <begin position="1688"/>
        <end position="1701"/>
    </location>
</feature>
<feature type="compositionally biased region" description="Polar residues" evidence="2">
    <location>
        <begin position="1836"/>
        <end position="1850"/>
    </location>
</feature>
<sequence>MESLIMNVHFHVAAAVSPTIVSQMEPLVVGREEVPAAGKVEPIVTTTQRQGLVGFPDSNQIVGRLVQIRDYIKQASAMMETLQKSGDSSNSEDLAKVARLISNLREQEQGYLGLLHTSVALRGDGAESVNSDVPVRDRADKGDSDSEESVNLEVESDASETTQNTSSSRPRIEDKLGLDSDDEKGSDNSKEEDTAMDNTMVASSTAQVMAARSVAETLNSLTQEREDPVGATGGSDSLTSQQRQQLMKIMMEKQEQLRRLQSRQEELLSMKREAEQRLQQAQARDNQARAALAAVEAGQAVLAEDGAFLDQAEGQLKSNIVGYPESDDDEASNARESDALAELQRQLNYLRNEFSSVPESRPRNNTENDDASIAATGGGGAATVMMGQRQQLEDKLQDLQQKKQSMDQLLQQLQSLRSHRLDVLNNGEQGDANPLLSVVEAQEKLQKLQEVRQRLNQLRDLVQYYQKMKTQAEPDGTEQEEEQPLMLPDEQVPQSLGQTGTENRPLDMAVGGAMPAGAFLQIQGAQLTAPSEEQSDEENASESGSDDWESGLGAWDQDPEVQEKIKKLMKAKDKLRNLQGLIADIEALPDRDQELEELQKARNALRPRARPSRGAEARLQDGGAGEGANVSSVSEGEVIPREPDEAGGGDGHLQHQMQELVRLREERQRLLALQEQLESLQDRFPEEERDSDTEARTEGSMRKGGGDQPTASVVTFASNDELYSKMRDQRIQREELRSKKKELEAIMKKDQNRRQYFRNQDNQSDTVSYTTGTDAFGASASADATMATWGGSTVDNLENITEDEDGQDGTAHAEEDDDGYPSDGIVQVEEEEEENETDNATYTIDADARQRRQACLIPSPQGQGARPKTARGRRGFPQPVKPGPQKTTKKPQSQPWGRIAREERQQDRPGQSLGDLKDSCDGGEMSQLQQFQQQLEHMSAFCQNLMRAPATPSARAQRLSASQLTAFSPAETVSPNELQAQLMREMQQQQLMLAVSQCNQQLMMQQFDMQALHRQIQQLSGQMTTIQQNSSPVLLPNTTPDQHVQPAAFAPQPQVITAPYLSPLSSTLAAHVPNVATSVNVQSSRQTTFTVNPTFSGAFQADAQRFPVSQGVQTNRLDVFSEVPEESLSSQQRQPENRSQSGFPRPMYLWEEADEEAENASAEATIPKMNLQAFLKARRRKSARKRSCEKKSQAPADHLRTSSGRPDRRPLYRPGLSAGISGSGFNDGASISSVTSSQIEGAVGGQEADTRMGDLNLFEELRETIYTEVATLISQNESRPQYLISLFRELQSLTTDPMRQQAILAIQETVASFLLKEDAVDTREQAWQPWKAAQDVTSELTPSESMLTSDDDEVKARVRQHASALERKKHRRALARGSSLKNDKFDYVENAATTSSLSTPTNDVGESPFSRDSLGETVIHLDKALAKMRREMQQADQERAERVRDAMETKQEGGGDGGGDQGSESSVSDMPYPRIDAQELDQQIKGVMGQVIPVIKEHINDVCSPQLLAYIQRLVLSLVRQPGHTHEFARFFYGQLASILHDSLSKFEGRRVRECGEDLLLDMSEVLFNELAFLRIMKDLDDPAAVERMRNKSWFSDRDDELARKMAPQSGQEKEEDTEGPFSTSEVHIQLAMSETKPFTRIGSDEDTEGSDESLSIEDPSDTAVSHMMELRHNDPSCIASAATNISANASAPQQKEAAMAESEEKEADTSEADGTLEASGTADGSRGNVAGSADASGAAAGDDMKDTVEVVQMNGEVGGMDEELAVGVDDLPPALNVTDPEAVEQRRQAEEAGVSGISAVLNSMDTSEELVGDGSALKEPVPSVTCVATLDIHTSKNSPSNGECQSSDEVTWYAPPFPGVPG</sequence>
<feature type="compositionally biased region" description="Basic and acidic residues" evidence="2">
    <location>
        <begin position="170"/>
        <end position="193"/>
    </location>
</feature>
<feature type="compositionally biased region" description="Acidic residues" evidence="2">
    <location>
        <begin position="533"/>
        <end position="549"/>
    </location>
</feature>
<feature type="coiled-coil region" evidence="1">
    <location>
        <begin position="561"/>
        <end position="588"/>
    </location>
</feature>
<feature type="region of interest" description="Disordered" evidence="2">
    <location>
        <begin position="678"/>
        <end position="712"/>
    </location>
</feature>
<feature type="compositionally biased region" description="Polar residues" evidence="2">
    <location>
        <begin position="790"/>
        <end position="799"/>
    </location>
</feature>
<feature type="region of interest" description="Disordered" evidence="2">
    <location>
        <begin position="126"/>
        <end position="198"/>
    </location>
</feature>
<feature type="compositionally biased region" description="Polar residues" evidence="2">
    <location>
        <begin position="757"/>
        <end position="773"/>
    </location>
</feature>
<dbReference type="InterPro" id="IPR031446">
    <property type="entry name" value="PCM1_C"/>
</dbReference>
<feature type="region of interest" description="Disordered" evidence="2">
    <location>
        <begin position="1123"/>
        <end position="1144"/>
    </location>
</feature>
<reference evidence="4 5" key="1">
    <citation type="journal article" date="2023" name="Sci. Data">
        <title>Genome assembly of the Korean intertidal mud-creeper Batillaria attramentaria.</title>
        <authorList>
            <person name="Patra A.K."/>
            <person name="Ho P.T."/>
            <person name="Jun S."/>
            <person name="Lee S.J."/>
            <person name="Kim Y."/>
            <person name="Won Y.J."/>
        </authorList>
    </citation>
    <scope>NUCLEOTIDE SEQUENCE [LARGE SCALE GENOMIC DNA]</scope>
    <source>
        <strain evidence="4">Wonlab-2016</strain>
    </source>
</reference>
<dbReference type="Pfam" id="PF15717">
    <property type="entry name" value="PCM1_C"/>
    <property type="match status" value="1"/>
</dbReference>
<feature type="coiled-coil region" evidence="1">
    <location>
        <begin position="243"/>
        <end position="291"/>
    </location>
</feature>
<evidence type="ECO:0000259" key="3">
    <source>
        <dbReference type="Pfam" id="PF15717"/>
    </source>
</evidence>
<feature type="compositionally biased region" description="Acidic residues" evidence="2">
    <location>
        <begin position="145"/>
        <end position="158"/>
    </location>
</feature>
<feature type="compositionally biased region" description="Acidic residues" evidence="2">
    <location>
        <begin position="1702"/>
        <end position="1712"/>
    </location>
</feature>
<feature type="region of interest" description="Disordered" evidence="2">
    <location>
        <begin position="1688"/>
        <end position="1745"/>
    </location>
</feature>